<evidence type="ECO:0000256" key="3">
    <source>
        <dbReference type="ARBA" id="ARBA00019589"/>
    </source>
</evidence>
<dbReference type="Pfam" id="PF05281">
    <property type="entry name" value="Secretogranin_V"/>
    <property type="match status" value="1"/>
</dbReference>
<comment type="subcellular location">
    <subcellularLocation>
        <location evidence="1">Secreted</location>
    </subcellularLocation>
</comment>
<dbReference type="GO" id="GO:0030141">
    <property type="term" value="C:secretory granule"/>
    <property type="evidence" value="ECO:0007669"/>
    <property type="project" value="InterPro"/>
</dbReference>
<evidence type="ECO:0000256" key="1">
    <source>
        <dbReference type="ARBA" id="ARBA00004613"/>
    </source>
</evidence>
<comment type="caution">
    <text evidence="10">The sequence shown here is derived from an EMBL/GenBank/DDBJ whole genome shotgun (WGS) entry which is preliminary data.</text>
</comment>
<feature type="compositionally biased region" description="Basic residues" evidence="9">
    <location>
        <begin position="289"/>
        <end position="299"/>
    </location>
</feature>
<evidence type="ECO:0000256" key="8">
    <source>
        <dbReference type="ARBA" id="ARBA00023186"/>
    </source>
</evidence>
<dbReference type="GO" id="GO:0046883">
    <property type="term" value="P:regulation of hormone secretion"/>
    <property type="evidence" value="ECO:0007669"/>
    <property type="project" value="TreeGrafter"/>
</dbReference>
<evidence type="ECO:0000256" key="5">
    <source>
        <dbReference type="ARBA" id="ARBA00022525"/>
    </source>
</evidence>
<dbReference type="PANTHER" id="PTHR12738:SF0">
    <property type="entry name" value="NEUROENDOCRINE PROTEIN 7B2"/>
    <property type="match status" value="1"/>
</dbReference>
<feature type="region of interest" description="Disordered" evidence="9">
    <location>
        <begin position="289"/>
        <end position="329"/>
    </location>
</feature>
<accession>A0AAQ4DMQ0</accession>
<dbReference type="InterPro" id="IPR007945">
    <property type="entry name" value="Secretogranin_V"/>
</dbReference>
<keyword evidence="5" id="KW-0964">Secreted</keyword>
<evidence type="ECO:0000256" key="6">
    <source>
        <dbReference type="ARBA" id="ARBA00022729"/>
    </source>
</evidence>
<keyword evidence="11" id="KW-1185">Reference proteome</keyword>
<dbReference type="AlphaFoldDB" id="A0AAQ4DMQ0"/>
<comment type="similarity">
    <text evidence="2">Belongs to the 7B2 family.</text>
</comment>
<dbReference type="Proteomes" id="UP001321473">
    <property type="component" value="Unassembled WGS sequence"/>
</dbReference>
<evidence type="ECO:0000256" key="7">
    <source>
        <dbReference type="ARBA" id="ARBA00023157"/>
    </source>
</evidence>
<evidence type="ECO:0000313" key="10">
    <source>
        <dbReference type="EMBL" id="KAK8763740.1"/>
    </source>
</evidence>
<keyword evidence="4" id="KW-0813">Transport</keyword>
<keyword evidence="6" id="KW-0732">Signal</keyword>
<keyword evidence="7" id="KW-1015">Disulfide bond</keyword>
<dbReference type="GO" id="GO:0005576">
    <property type="term" value="C:extracellular region"/>
    <property type="evidence" value="ECO:0007669"/>
    <property type="project" value="UniProtKB-SubCell"/>
</dbReference>
<dbReference type="PANTHER" id="PTHR12738">
    <property type="entry name" value="NEUROENDOCRINE PROTEIN 7B2"/>
    <property type="match status" value="1"/>
</dbReference>
<evidence type="ECO:0000256" key="9">
    <source>
        <dbReference type="SAM" id="MobiDB-lite"/>
    </source>
</evidence>
<proteinExistence type="inferred from homology"/>
<evidence type="ECO:0000313" key="11">
    <source>
        <dbReference type="Proteomes" id="UP001321473"/>
    </source>
</evidence>
<organism evidence="10 11">
    <name type="scientific">Amblyomma americanum</name>
    <name type="common">Lone star tick</name>
    <dbReference type="NCBI Taxonomy" id="6943"/>
    <lineage>
        <taxon>Eukaryota</taxon>
        <taxon>Metazoa</taxon>
        <taxon>Ecdysozoa</taxon>
        <taxon>Arthropoda</taxon>
        <taxon>Chelicerata</taxon>
        <taxon>Arachnida</taxon>
        <taxon>Acari</taxon>
        <taxon>Parasitiformes</taxon>
        <taxon>Ixodida</taxon>
        <taxon>Ixodoidea</taxon>
        <taxon>Ixodidae</taxon>
        <taxon>Amblyomminae</taxon>
        <taxon>Amblyomma</taxon>
    </lineage>
</organism>
<dbReference type="GO" id="GO:0007218">
    <property type="term" value="P:neuropeptide signaling pathway"/>
    <property type="evidence" value="ECO:0007669"/>
    <property type="project" value="InterPro"/>
</dbReference>
<evidence type="ECO:0000256" key="2">
    <source>
        <dbReference type="ARBA" id="ARBA00006348"/>
    </source>
</evidence>
<dbReference type="GO" id="GO:0030234">
    <property type="term" value="F:enzyme regulator activity"/>
    <property type="evidence" value="ECO:0007669"/>
    <property type="project" value="TreeGrafter"/>
</dbReference>
<dbReference type="EMBL" id="JARKHS020029043">
    <property type="protein sequence ID" value="KAK8763740.1"/>
    <property type="molecule type" value="Genomic_DNA"/>
</dbReference>
<keyword evidence="8" id="KW-0143">Chaperone</keyword>
<protein>
    <recommendedName>
        <fullName evidence="3">Neuroendocrine protein 7B2</fullName>
    </recommendedName>
</protein>
<evidence type="ECO:0000256" key="4">
    <source>
        <dbReference type="ARBA" id="ARBA00022448"/>
    </source>
</evidence>
<name>A0AAQ4DMQ0_AMBAM</name>
<gene>
    <name evidence="10" type="ORF">V5799_033651</name>
</gene>
<sequence length="329" mass="36438">MWETTEVVQSDGRHFVLMVGYALGTPSRFDGISEGLLVTYSHHDQRQTLLCCHGFLKQVMSRIQGSGLDLSDSSLEFAAEQRAKQQQEPALSAADVYQRDPSFGARHLGRYRKEGAGQAAHVDILGGPSIRDQEYLQHSSLWGHQYVAGGAGEGFQRLKPDGSAKNVQVVKTDAVLPAYCNPPNPCPKGYTAEDGCLEEFENTAAFSRDYQAAQDCMCDSEHMFDCPGATQENEIDALARSIQNEGLMESTLDRIVQHIDPTVPVEGQHKTVMAKKFFKKEHQASYAKRYLRKSKKSVKQPKTTPAKNPYLQGDKLPVVAKKAPVPPRK</sequence>
<reference evidence="10 11" key="1">
    <citation type="journal article" date="2023" name="Arcadia Sci">
        <title>De novo assembly of a long-read Amblyomma americanum tick genome.</title>
        <authorList>
            <person name="Chou S."/>
            <person name="Poskanzer K.E."/>
            <person name="Rollins M."/>
            <person name="Thuy-Boun P.S."/>
        </authorList>
    </citation>
    <scope>NUCLEOTIDE SEQUENCE [LARGE SCALE GENOMIC DNA]</scope>
    <source>
        <strain evidence="10">F_SG_1</strain>
        <tissue evidence="10">Salivary glands</tissue>
    </source>
</reference>